<evidence type="ECO:0000256" key="9">
    <source>
        <dbReference type="SAM" id="Phobius"/>
    </source>
</evidence>
<feature type="non-terminal residue" evidence="10">
    <location>
        <position position="163"/>
    </location>
</feature>
<comment type="similarity">
    <text evidence="8">Belongs to the binding-protein-dependent transport system permease family. LivHM subfamily.</text>
</comment>
<feature type="transmembrane region" description="Helical" evidence="9">
    <location>
        <begin position="95"/>
        <end position="119"/>
    </location>
</feature>
<dbReference type="Pfam" id="PF02653">
    <property type="entry name" value="BPD_transp_2"/>
    <property type="match status" value="1"/>
</dbReference>
<evidence type="ECO:0000313" key="10">
    <source>
        <dbReference type="EMBL" id="GAF82886.1"/>
    </source>
</evidence>
<evidence type="ECO:0000256" key="7">
    <source>
        <dbReference type="ARBA" id="ARBA00023136"/>
    </source>
</evidence>
<dbReference type="GO" id="GO:0006865">
    <property type="term" value="P:amino acid transport"/>
    <property type="evidence" value="ECO:0007669"/>
    <property type="project" value="UniProtKB-KW"/>
</dbReference>
<keyword evidence="7 9" id="KW-0472">Membrane</keyword>
<feature type="transmembrane region" description="Helical" evidence="9">
    <location>
        <begin position="139"/>
        <end position="162"/>
    </location>
</feature>
<feature type="transmembrane region" description="Helical" evidence="9">
    <location>
        <begin position="60"/>
        <end position="83"/>
    </location>
</feature>
<dbReference type="AlphaFoldDB" id="X0T6C1"/>
<evidence type="ECO:0000256" key="6">
    <source>
        <dbReference type="ARBA" id="ARBA00022989"/>
    </source>
</evidence>
<dbReference type="InterPro" id="IPR001851">
    <property type="entry name" value="ABC_transp_permease"/>
</dbReference>
<keyword evidence="5" id="KW-0029">Amino-acid transport</keyword>
<keyword evidence="4 9" id="KW-0812">Transmembrane</keyword>
<evidence type="ECO:0000256" key="4">
    <source>
        <dbReference type="ARBA" id="ARBA00022692"/>
    </source>
</evidence>
<comment type="subcellular location">
    <subcellularLocation>
        <location evidence="1">Cell membrane</location>
        <topology evidence="1">Multi-pass membrane protein</topology>
    </subcellularLocation>
</comment>
<dbReference type="GO" id="GO:0005886">
    <property type="term" value="C:plasma membrane"/>
    <property type="evidence" value="ECO:0007669"/>
    <property type="project" value="UniProtKB-SubCell"/>
</dbReference>
<dbReference type="EMBL" id="BARS01004746">
    <property type="protein sequence ID" value="GAF82886.1"/>
    <property type="molecule type" value="Genomic_DNA"/>
</dbReference>
<proteinExistence type="inferred from homology"/>
<feature type="transmembrane region" description="Helical" evidence="9">
    <location>
        <begin position="36"/>
        <end position="54"/>
    </location>
</feature>
<reference evidence="10" key="1">
    <citation type="journal article" date="2014" name="Front. Microbiol.">
        <title>High frequency of phylogenetically diverse reductive dehalogenase-homologous genes in deep subseafloor sedimentary metagenomes.</title>
        <authorList>
            <person name="Kawai M."/>
            <person name="Futagami T."/>
            <person name="Toyoda A."/>
            <person name="Takaki Y."/>
            <person name="Nishi S."/>
            <person name="Hori S."/>
            <person name="Arai W."/>
            <person name="Tsubouchi T."/>
            <person name="Morono Y."/>
            <person name="Uchiyama I."/>
            <person name="Ito T."/>
            <person name="Fujiyama A."/>
            <person name="Inagaki F."/>
            <person name="Takami H."/>
        </authorList>
    </citation>
    <scope>NUCLEOTIDE SEQUENCE</scope>
    <source>
        <strain evidence="10">Expedition CK06-06</strain>
    </source>
</reference>
<organism evidence="10">
    <name type="scientific">marine sediment metagenome</name>
    <dbReference type="NCBI Taxonomy" id="412755"/>
    <lineage>
        <taxon>unclassified sequences</taxon>
        <taxon>metagenomes</taxon>
        <taxon>ecological metagenomes</taxon>
    </lineage>
</organism>
<keyword evidence="2" id="KW-0813">Transport</keyword>
<feature type="transmembrane region" description="Helical" evidence="9">
    <location>
        <begin position="12"/>
        <end position="29"/>
    </location>
</feature>
<keyword evidence="6 9" id="KW-1133">Transmembrane helix</keyword>
<name>X0T6C1_9ZZZZ</name>
<protein>
    <recommendedName>
        <fullName evidence="11">Branched-chain amino acid ABC transporter permease</fullName>
    </recommendedName>
</protein>
<dbReference type="GO" id="GO:0022857">
    <property type="term" value="F:transmembrane transporter activity"/>
    <property type="evidence" value="ECO:0007669"/>
    <property type="project" value="InterPro"/>
</dbReference>
<evidence type="ECO:0000256" key="1">
    <source>
        <dbReference type="ARBA" id="ARBA00004651"/>
    </source>
</evidence>
<evidence type="ECO:0000256" key="3">
    <source>
        <dbReference type="ARBA" id="ARBA00022475"/>
    </source>
</evidence>
<dbReference type="PANTHER" id="PTHR11795">
    <property type="entry name" value="BRANCHED-CHAIN AMINO ACID TRANSPORT SYSTEM PERMEASE PROTEIN LIVH"/>
    <property type="match status" value="1"/>
</dbReference>
<dbReference type="PANTHER" id="PTHR11795:SF445">
    <property type="entry name" value="AMINO ACID ABC TRANSPORTER PERMEASE PROTEIN"/>
    <property type="match status" value="1"/>
</dbReference>
<accession>X0T6C1</accession>
<evidence type="ECO:0000256" key="5">
    <source>
        <dbReference type="ARBA" id="ARBA00022970"/>
    </source>
</evidence>
<keyword evidence="3" id="KW-1003">Cell membrane</keyword>
<dbReference type="InterPro" id="IPR052157">
    <property type="entry name" value="BCAA_transport_permease"/>
</dbReference>
<gene>
    <name evidence="10" type="ORF">S01H1_09282</name>
</gene>
<evidence type="ECO:0008006" key="11">
    <source>
        <dbReference type="Google" id="ProtNLM"/>
    </source>
</evidence>
<evidence type="ECO:0000256" key="2">
    <source>
        <dbReference type="ARBA" id="ARBA00022448"/>
    </source>
</evidence>
<comment type="caution">
    <text evidence="10">The sequence shown here is derived from an EMBL/GenBank/DDBJ whole genome shotgun (WGS) entry which is preliminary data.</text>
</comment>
<sequence>MDTFLRAAVEGILLGGVYALIVLGVVVVAKATKIINLAYGGVLMFLCYLLWWLLDSAGLPLVVALLLVAIAAVLIGLFIDRFLMRPLIGRPEAPMITFIMTLVLGFSVIHGIAILLFGGTPQVMPKIFPEGSVNMGSVTFSWVLLFSFIIAVAMFLVFVAYFR</sequence>
<evidence type="ECO:0000256" key="8">
    <source>
        <dbReference type="ARBA" id="ARBA00037998"/>
    </source>
</evidence>